<dbReference type="EnsemblPlants" id="PNT64196">
    <property type="protein sequence ID" value="PNT64196"/>
    <property type="gene ID" value="BRADI_4g25858v3"/>
</dbReference>
<dbReference type="OrthoDB" id="185373at2759"/>
<name>A0A2K2CQ90_BRADI</name>
<evidence type="ECO:0000313" key="1">
    <source>
        <dbReference type="EMBL" id="PNT64196.1"/>
    </source>
</evidence>
<feature type="non-terminal residue" evidence="1">
    <location>
        <position position="1"/>
    </location>
</feature>
<protein>
    <recommendedName>
        <fullName evidence="4">Reverse transcriptase zinc-binding domain-containing protein</fullName>
    </recommendedName>
</protein>
<dbReference type="InParanoid" id="A0A2K2CQ90"/>
<dbReference type="EMBL" id="CM000883">
    <property type="protein sequence ID" value="PNT64196.1"/>
    <property type="molecule type" value="Genomic_DNA"/>
</dbReference>
<organism evidence="1">
    <name type="scientific">Brachypodium distachyon</name>
    <name type="common">Purple false brome</name>
    <name type="synonym">Trachynia distachya</name>
    <dbReference type="NCBI Taxonomy" id="15368"/>
    <lineage>
        <taxon>Eukaryota</taxon>
        <taxon>Viridiplantae</taxon>
        <taxon>Streptophyta</taxon>
        <taxon>Embryophyta</taxon>
        <taxon>Tracheophyta</taxon>
        <taxon>Spermatophyta</taxon>
        <taxon>Magnoliopsida</taxon>
        <taxon>Liliopsida</taxon>
        <taxon>Poales</taxon>
        <taxon>Poaceae</taxon>
        <taxon>BOP clade</taxon>
        <taxon>Pooideae</taxon>
        <taxon>Stipodae</taxon>
        <taxon>Brachypodieae</taxon>
        <taxon>Brachypodium</taxon>
    </lineage>
</organism>
<dbReference type="PANTHER" id="PTHR36617:SF14">
    <property type="entry name" value="REVERSE TRANSCRIPTASE ZINC-BINDING DOMAIN-CONTAINING PROTEIN"/>
    <property type="match status" value="1"/>
</dbReference>
<evidence type="ECO:0008006" key="4">
    <source>
        <dbReference type="Google" id="ProtNLM"/>
    </source>
</evidence>
<dbReference type="AlphaFoldDB" id="A0A2K2CQ90"/>
<dbReference type="Proteomes" id="UP000008810">
    <property type="component" value="Chromosome 4"/>
</dbReference>
<dbReference type="Gramene" id="PNT64196">
    <property type="protein sequence ID" value="PNT64196"/>
    <property type="gene ID" value="BRADI_4g25858v3"/>
</dbReference>
<accession>A0A2K2CQ90</accession>
<sequence length="153" mass="18365">KGTLGQCGRKTGQSQFWNGLMQVKDLFSQFCTKKIGNGKRTRFWKDQWLGPSSLQHRYPRLYCISMNQDINVFDANRSNVQILSFRRNFTTDTYMMWQDLQNHCSTIRLTSGEDKCHWFLEKNGVFSVRSFYNALVTRRIRFPFRQFWKLKMH</sequence>
<reference evidence="1" key="2">
    <citation type="submission" date="2017-06" db="EMBL/GenBank/DDBJ databases">
        <title>WGS assembly of Brachypodium distachyon.</title>
        <authorList>
            <consortium name="The International Brachypodium Initiative"/>
            <person name="Lucas S."/>
            <person name="Harmon-Smith M."/>
            <person name="Lail K."/>
            <person name="Tice H."/>
            <person name="Grimwood J."/>
            <person name="Bruce D."/>
            <person name="Barry K."/>
            <person name="Shu S."/>
            <person name="Lindquist E."/>
            <person name="Wang M."/>
            <person name="Pitluck S."/>
            <person name="Vogel J.P."/>
            <person name="Garvin D.F."/>
            <person name="Mockler T.C."/>
            <person name="Schmutz J."/>
            <person name="Rokhsar D."/>
            <person name="Bevan M.W."/>
        </authorList>
    </citation>
    <scope>NUCLEOTIDE SEQUENCE</scope>
    <source>
        <strain evidence="1">Bd21</strain>
    </source>
</reference>
<proteinExistence type="predicted"/>
<dbReference type="PANTHER" id="PTHR36617">
    <property type="entry name" value="PROTEIN, PUTATIVE-RELATED"/>
    <property type="match status" value="1"/>
</dbReference>
<reference evidence="1 2" key="1">
    <citation type="journal article" date="2010" name="Nature">
        <title>Genome sequencing and analysis of the model grass Brachypodium distachyon.</title>
        <authorList>
            <consortium name="International Brachypodium Initiative"/>
        </authorList>
    </citation>
    <scope>NUCLEOTIDE SEQUENCE [LARGE SCALE GENOMIC DNA]</scope>
    <source>
        <strain evidence="1 2">Bd21</strain>
    </source>
</reference>
<reference evidence="2" key="3">
    <citation type="submission" date="2018-08" db="UniProtKB">
        <authorList>
            <consortium name="EnsemblPlants"/>
        </authorList>
    </citation>
    <scope>IDENTIFICATION</scope>
    <source>
        <strain evidence="2">cv. Bd21</strain>
    </source>
</reference>
<gene>
    <name evidence="1" type="ORF">BRADI_4g25858v3</name>
</gene>
<evidence type="ECO:0000313" key="3">
    <source>
        <dbReference type="Proteomes" id="UP000008810"/>
    </source>
</evidence>
<keyword evidence="3" id="KW-1185">Reference proteome</keyword>
<evidence type="ECO:0000313" key="2">
    <source>
        <dbReference type="EnsemblPlants" id="PNT64196"/>
    </source>
</evidence>